<evidence type="ECO:0000313" key="3">
    <source>
        <dbReference type="Proteomes" id="UP001273531"/>
    </source>
</evidence>
<dbReference type="InterPro" id="IPR023210">
    <property type="entry name" value="NADP_OxRdtase_dom"/>
</dbReference>
<proteinExistence type="predicted"/>
<reference evidence="2 3" key="1">
    <citation type="submission" date="2023-10" db="EMBL/GenBank/DDBJ databases">
        <title>Sphingomonas sp. HF-S4 16S ribosomal RNA gene Genome sequencing and assembly.</title>
        <authorList>
            <person name="Lee H."/>
        </authorList>
    </citation>
    <scope>NUCLEOTIDE SEQUENCE [LARGE SCALE GENOMIC DNA]</scope>
    <source>
        <strain evidence="2 3">HF-S4</strain>
    </source>
</reference>
<organism evidence="2 3">
    <name type="scientific">Sphingomonas agrestis</name>
    <dbReference type="NCBI Taxonomy" id="3080540"/>
    <lineage>
        <taxon>Bacteria</taxon>
        <taxon>Pseudomonadati</taxon>
        <taxon>Pseudomonadota</taxon>
        <taxon>Alphaproteobacteria</taxon>
        <taxon>Sphingomonadales</taxon>
        <taxon>Sphingomonadaceae</taxon>
        <taxon>Sphingomonas</taxon>
    </lineage>
</organism>
<gene>
    <name evidence="2" type="ORF">RZN05_08180</name>
</gene>
<accession>A0ABU3Y6M3</accession>
<keyword evidence="3" id="KW-1185">Reference proteome</keyword>
<dbReference type="SUPFAM" id="SSF51430">
    <property type="entry name" value="NAD(P)-linked oxidoreductase"/>
    <property type="match status" value="1"/>
</dbReference>
<dbReference type="Proteomes" id="UP001273531">
    <property type="component" value="Unassembled WGS sequence"/>
</dbReference>
<dbReference type="EMBL" id="JAWJEJ010000001">
    <property type="protein sequence ID" value="MDV3456956.1"/>
    <property type="molecule type" value="Genomic_DNA"/>
</dbReference>
<name>A0ABU3Y6M3_9SPHN</name>
<dbReference type="Gene3D" id="3.20.20.100">
    <property type="entry name" value="NADP-dependent oxidoreductase domain"/>
    <property type="match status" value="1"/>
</dbReference>
<dbReference type="Pfam" id="PF00248">
    <property type="entry name" value="Aldo_ket_red"/>
    <property type="match status" value="1"/>
</dbReference>
<protein>
    <submittedName>
        <fullName evidence="2">Aldo/keto reductase</fullName>
    </submittedName>
</protein>
<evidence type="ECO:0000313" key="2">
    <source>
        <dbReference type="EMBL" id="MDV3456956.1"/>
    </source>
</evidence>
<dbReference type="RefSeq" id="WP_317226122.1">
    <property type="nucleotide sequence ID" value="NZ_JAWJEJ010000001.1"/>
</dbReference>
<comment type="caution">
    <text evidence="2">The sequence shown here is derived from an EMBL/GenBank/DDBJ whole genome shotgun (WGS) entry which is preliminary data.</text>
</comment>
<dbReference type="PANTHER" id="PTHR42686:SF1">
    <property type="entry name" value="GH17980P-RELATED"/>
    <property type="match status" value="1"/>
</dbReference>
<dbReference type="PANTHER" id="PTHR42686">
    <property type="entry name" value="GH17980P-RELATED"/>
    <property type="match status" value="1"/>
</dbReference>
<evidence type="ECO:0000259" key="1">
    <source>
        <dbReference type="Pfam" id="PF00248"/>
    </source>
</evidence>
<sequence length="330" mass="34467">MIPTRRLGTTGLALPELGLGTAPLGNLYREVTDVDAATTISAALAGGMRYADTAPYYGFGLAEKRLGAGLPEDMIVSTKVGRLLEPTTAVSGERHGFRSPEPFEPVYDYSYDGVLRSHEASLARLGLDRIDILLVHDIGRLTHGACHAERMTELAGGLRALERLRGGGAISAFGIGVNECAVALELLDRNPLDLILLAGRYTLLDQSALDALLPRCAALGTGVVIGGPYNSGILAGQGPGDHYDYQAAPAPILQKARAIAAVCARQSVALGAAALQFTLAHPVVASVVPGLARPAEVAETLARYAAPIPAQLWAELKQEGLLRADAPVPG</sequence>
<dbReference type="InterPro" id="IPR020471">
    <property type="entry name" value="AKR"/>
</dbReference>
<feature type="domain" description="NADP-dependent oxidoreductase" evidence="1">
    <location>
        <begin position="16"/>
        <end position="317"/>
    </location>
</feature>
<dbReference type="InterPro" id="IPR036812">
    <property type="entry name" value="NAD(P)_OxRdtase_dom_sf"/>
</dbReference>